<dbReference type="EMBL" id="JANHOG010002799">
    <property type="protein sequence ID" value="KAJ3519849.1"/>
    <property type="molecule type" value="Genomic_DNA"/>
</dbReference>
<accession>A0ACC1RJ25</accession>
<evidence type="ECO:0000313" key="1">
    <source>
        <dbReference type="EMBL" id="KAJ3519849.1"/>
    </source>
</evidence>
<protein>
    <submittedName>
        <fullName evidence="1">Uncharacterized protein</fullName>
    </submittedName>
</protein>
<comment type="caution">
    <text evidence="1">The sequence shown here is derived from an EMBL/GenBank/DDBJ whole genome shotgun (WGS) entry which is preliminary data.</text>
</comment>
<keyword evidence="2" id="KW-1185">Reference proteome</keyword>
<dbReference type="Proteomes" id="UP001148662">
    <property type="component" value="Unassembled WGS sequence"/>
</dbReference>
<organism evidence="1 2">
    <name type="scientific">Phlebia brevispora</name>
    <dbReference type="NCBI Taxonomy" id="194682"/>
    <lineage>
        <taxon>Eukaryota</taxon>
        <taxon>Fungi</taxon>
        <taxon>Dikarya</taxon>
        <taxon>Basidiomycota</taxon>
        <taxon>Agaricomycotina</taxon>
        <taxon>Agaricomycetes</taxon>
        <taxon>Polyporales</taxon>
        <taxon>Meruliaceae</taxon>
        <taxon>Phlebia</taxon>
    </lineage>
</organism>
<evidence type="ECO:0000313" key="2">
    <source>
        <dbReference type="Proteomes" id="UP001148662"/>
    </source>
</evidence>
<sequence length="701" mass="78431">MRFDVRWQPQDGTLGVPLKYADTNLLEQSLSVDAGDLDVEALLRSVIKRHTKIILTEFQRVLQTKYGRIFGAPGEVVLITDDDKLALQICLCADEIVILTVDPRTGRLTLRDTGDLAAAGRGSNFNLYTNSINDNPLELGGLLARLRFQTIVDIAEQKANYLGLRNFRERNFSAEETQKLGADIHGKLYIQLGKFPNHYLALLVAEDDFRYALIQTKDTMYNEMIMEDIARLDVQRVHGADITVRSRAYVDVNPPIEPKRKGFPAEVVGLGPLDRPFTPRFNLDTQVLRELYSYCCARVAYTKVEQQLKTRGLPYSHVNSLVNPSPELSHVHSSLARSIPALCVQSSDILSGAPAAEAAMPNIRVIPLNWWSERKQQVATCVKLKYVQQPVGKRAGGAIIRPSKRIIYDTREAVVTFLAEDVDKCVDEFLEEWAKVSKMVVIAREVAQMATAKRWHDVRLLSFDLQTVEFAYSGDYAVSITCTDQLSPTGGSYELHFSRVVDESAMDTSDDGDINQMMATYNPHEDIEPFVRNLMRHGRLAESLHRLVALLRDTLPIVSELEYIRLSASKAGDKVDTYAKTAGWYRVLFGDLRHALDFRLMSHARVLILDASNTLFPLPAEKAIAAPQSDGSLALQPIPKFNSLVQATCRDVAHVYRGSKVTPVDTGIICESGAVRMVGRTLYEKVRQALKETTSSPVHIK</sequence>
<proteinExistence type="predicted"/>
<gene>
    <name evidence="1" type="ORF">NM688_g9242</name>
</gene>
<name>A0ACC1RJ25_9APHY</name>
<reference evidence="1" key="1">
    <citation type="submission" date="2022-07" db="EMBL/GenBank/DDBJ databases">
        <title>Genome Sequence of Phlebia brevispora.</title>
        <authorList>
            <person name="Buettner E."/>
        </authorList>
    </citation>
    <scope>NUCLEOTIDE SEQUENCE</scope>
    <source>
        <strain evidence="1">MPL23</strain>
    </source>
</reference>